<dbReference type="Proteomes" id="UP000000329">
    <property type="component" value="Chromosome"/>
</dbReference>
<evidence type="ECO:0000256" key="2">
    <source>
        <dbReference type="ARBA" id="ARBA00022803"/>
    </source>
</evidence>
<dbReference type="KEGG" id="hse:Hsero_2201"/>
<keyword evidence="1" id="KW-0677">Repeat</keyword>
<evidence type="ECO:0000313" key="4">
    <source>
        <dbReference type="EMBL" id="ADJ63700.1"/>
    </source>
</evidence>
<name>D8IU38_HERSS</name>
<dbReference type="EMBL" id="CP002039">
    <property type="protein sequence ID" value="ADJ63700.1"/>
    <property type="molecule type" value="Genomic_DNA"/>
</dbReference>
<evidence type="ECO:0000256" key="1">
    <source>
        <dbReference type="ARBA" id="ARBA00022737"/>
    </source>
</evidence>
<evidence type="ECO:0000256" key="3">
    <source>
        <dbReference type="PROSITE-ProRule" id="PRU00339"/>
    </source>
</evidence>
<accession>D8IU38</accession>
<feature type="repeat" description="TPR" evidence="3">
    <location>
        <begin position="177"/>
        <end position="210"/>
    </location>
</feature>
<dbReference type="Gene3D" id="1.25.40.10">
    <property type="entry name" value="Tetratricopeptide repeat domain"/>
    <property type="match status" value="2"/>
</dbReference>
<dbReference type="HOGENOM" id="CLU_010140_1_1_4"/>
<dbReference type="PROSITE" id="PS50005">
    <property type="entry name" value="TPR"/>
    <property type="match status" value="1"/>
</dbReference>
<dbReference type="AlphaFoldDB" id="D8IU38"/>
<dbReference type="InterPro" id="IPR019734">
    <property type="entry name" value="TPR_rpt"/>
</dbReference>
<dbReference type="GeneID" id="29393269"/>
<organism evidence="4 5">
    <name type="scientific">Herbaspirillum seropedicae (strain SmR1)</name>
    <dbReference type="NCBI Taxonomy" id="757424"/>
    <lineage>
        <taxon>Bacteria</taxon>
        <taxon>Pseudomonadati</taxon>
        <taxon>Pseudomonadota</taxon>
        <taxon>Betaproteobacteria</taxon>
        <taxon>Burkholderiales</taxon>
        <taxon>Oxalobacteraceae</taxon>
        <taxon>Herbaspirillum</taxon>
    </lineage>
</organism>
<dbReference type="SUPFAM" id="SSF48452">
    <property type="entry name" value="TPR-like"/>
    <property type="match status" value="1"/>
</dbReference>
<dbReference type="InterPro" id="IPR051012">
    <property type="entry name" value="CellSynth/LPSAsmb/PSIAsmb"/>
</dbReference>
<dbReference type="RefSeq" id="WP_013234179.1">
    <property type="nucleotide sequence ID" value="NC_014323.1"/>
</dbReference>
<dbReference type="eggNOG" id="COG0457">
    <property type="taxonomic scope" value="Bacteria"/>
</dbReference>
<dbReference type="Pfam" id="PF13181">
    <property type="entry name" value="TPR_8"/>
    <property type="match status" value="1"/>
</dbReference>
<dbReference type="STRING" id="757424.Hsero_2201"/>
<dbReference type="Gene3D" id="3.40.50.2000">
    <property type="entry name" value="Glycogen Phosphorylase B"/>
    <property type="match status" value="1"/>
</dbReference>
<evidence type="ECO:0000313" key="5">
    <source>
        <dbReference type="Proteomes" id="UP000000329"/>
    </source>
</evidence>
<gene>
    <name evidence="4" type="ordered locus">Hsero_2201</name>
</gene>
<dbReference type="SUPFAM" id="SSF53756">
    <property type="entry name" value="UDP-Glycosyltransferase/glycogen phosphorylase"/>
    <property type="match status" value="1"/>
</dbReference>
<sequence>MNSPDPATLARLMGLMCDAIALRGAQQAEAALAALDQALALDPSFLPLYMQRADLLQEMGALPEAIAACAACLDLAPDYDEARALHRSLLQRWATQCELQTADEGASGSAALIDLARARLQLDQPLPALAAVERALASGQAGLALHALHADILLRLNRHEEALECYPPAADEDQARALHAFNMADILRRMGRIEQAQAAFEQALRWHPDFPEAEVGRAHMLLSQQHYAEGWRAHEARFGIAELARRGIDSPRPRWRAGEPVRGKRVLLWAEQGQGDTLQFARYIPLVAQQAAEVSLCAPASLLAVLAPCLPQVRCMANPGEAPDHDLHASLLSLPLLLGLPDPRQGPPSPYLAAQPQRVQQWQAYLSALWPAMPRRPRLGIAWAGRQYATVHHSRDIPLDALAPLWTLPADFVSLQVEVPAGDQAAHATLAQRLHTPTLVDWADTAALLCALDLVISVDTAVVHLAGALGVPCLLPLRYDGEWRWGVKGSQTPWYPSLQLLRQRERGQWGPVVEEMLAVCTQRLLQPK</sequence>
<reference evidence="4 5" key="1">
    <citation type="submission" date="2010-04" db="EMBL/GenBank/DDBJ databases">
        <title>The genome of Herbaspirillum seropedicae SmR1, an endophytic, nitrogen-fixing, plant-growth promoting beta-Proteobacteria.</title>
        <authorList>
            <person name="Pedrosa F.O."/>
            <person name="Monteiro R.A."/>
            <person name="Wassem R."/>
            <person name="Cruz L.M."/>
            <person name="Ayub R.A."/>
            <person name="Colauto N.B."/>
            <person name="Fernandez M.A."/>
            <person name="Fungaro M.H.P."/>
            <person name="Grisard E.C."/>
            <person name="Hungria M."/>
            <person name="Madeira H.M.F."/>
            <person name="Nodari R.O."/>
            <person name="Osaku C.A."/>
            <person name="Petzl-Erler M.L."/>
            <person name="Terenzi H."/>
            <person name="Vieira L.G.E."/>
            <person name="Almeida M.I.M."/>
            <person name="Alves L.R."/>
            <person name="Arantes O.M.N."/>
            <person name="Balsanelli E."/>
            <person name="Barcellos F.G."/>
            <person name="Baura V.A."/>
            <person name="Binde D.R."/>
            <person name="Campo R.J."/>
            <person name="Chubatsu L.S."/>
            <person name="Chueire L.M.O."/>
            <person name="Ciferri R.R."/>
            <person name="Correa L.C."/>
            <person name="da Conceicao Silva J.L."/>
            <person name="Dabul A.N.G."/>
            <person name="Dambros B.P."/>
            <person name="Faoro H."/>
            <person name="Favetti A."/>
            <person name="Friedermann G."/>
            <person name="Furlaneto M.C."/>
            <person name="Gasques L.S."/>
            <person name="Gimenes C.C.T."/>
            <person name="Gioppo N.M.R."/>
            <person name="Glienke-Blanco C."/>
            <person name="Godoy L.P."/>
            <person name="Guerra M.P."/>
            <person name="Karp S."/>
            <person name="Kava-Cordeiro V."/>
            <person name="Margarido V.P."/>
            <person name="Mathioni S.M."/>
            <person name="Menck-Soares M.A."/>
            <person name="Murace N.K."/>
            <person name="Nicolas M.F."/>
            <person name="Oliveira C.E.C."/>
            <person name="Pagnan N.A.B."/>
            <person name="Pamphile J.A."/>
            <person name="Patussi E.V."/>
            <person name="Pereira L.F.P."/>
            <person name="Pereira-Ferrari L."/>
            <person name="Pinto F.G.S."/>
            <person name="Precoma C."/>
            <person name="Prioli A.J."/>
            <person name="Prioli S.M.A.P."/>
            <person name="Raittz R.T."/>
            <person name="Ramos H.J.O."/>
            <person name="Ribeiro E.M.S.F."/>
            <person name="Rigo L.U."/>
            <person name="Rocha C.L.M.S.C."/>
            <person name="Rocha S.N."/>
            <person name="Santos K."/>
            <person name="Satori D."/>
            <person name="Silva A.G."/>
            <person name="Simao R.C.G."/>
            <person name="Soares M.A.M."/>
            <person name="Souza E.M."/>
            <person name="Steffens M.B.R."/>
            <person name="Steindel M."/>
            <person name="Tadra-Sfeir M.Z."/>
            <person name="Takahashi E.K."/>
            <person name="Torres R.A."/>
            <person name="Valle J.S."/>
            <person name="Vernal J.I."/>
            <person name="Vilas-Boas L.A."/>
            <person name="Watanabe M.A.E."/>
            <person name="Weiss V.A."/>
            <person name="Yates M.A."/>
            <person name="Souza E.M."/>
        </authorList>
    </citation>
    <scope>NUCLEOTIDE SEQUENCE [LARGE SCALE GENOMIC DNA]</scope>
    <source>
        <strain evidence="4 5">SmR1</strain>
    </source>
</reference>
<dbReference type="SMART" id="SM00028">
    <property type="entry name" value="TPR"/>
    <property type="match status" value="3"/>
</dbReference>
<dbReference type="PANTHER" id="PTHR45586:SF1">
    <property type="entry name" value="LIPOPOLYSACCHARIDE ASSEMBLY PROTEIN B"/>
    <property type="match status" value="1"/>
</dbReference>
<dbReference type="InterPro" id="IPR011990">
    <property type="entry name" value="TPR-like_helical_dom_sf"/>
</dbReference>
<dbReference type="OrthoDB" id="9814129at2"/>
<dbReference type="eggNOG" id="COG0859">
    <property type="taxonomic scope" value="Bacteria"/>
</dbReference>
<dbReference type="Pfam" id="PF13432">
    <property type="entry name" value="TPR_16"/>
    <property type="match status" value="1"/>
</dbReference>
<keyword evidence="2 3" id="KW-0802">TPR repeat</keyword>
<protein>
    <submittedName>
        <fullName evidence="4">TPR repeat containing protein</fullName>
    </submittedName>
</protein>
<dbReference type="PANTHER" id="PTHR45586">
    <property type="entry name" value="TPR REPEAT-CONTAINING PROTEIN PA4667"/>
    <property type="match status" value="1"/>
</dbReference>
<proteinExistence type="predicted"/>
<keyword evidence="5" id="KW-1185">Reference proteome</keyword>